<comment type="caution">
    <text evidence="1">The sequence shown here is derived from an EMBL/GenBank/DDBJ whole genome shotgun (WGS) entry which is preliminary data.</text>
</comment>
<dbReference type="EMBL" id="JAURUR010000012">
    <property type="protein sequence ID" value="MDP9765560.1"/>
    <property type="molecule type" value="Genomic_DNA"/>
</dbReference>
<keyword evidence="2" id="KW-1185">Reference proteome</keyword>
<sequence>MTPVPLPHSAVLHVTGWDTPKDANRDTLAALIGSRHGTVNKAT</sequence>
<reference evidence="1 2" key="1">
    <citation type="submission" date="2023-07" db="EMBL/GenBank/DDBJ databases">
        <title>Genomic Encyclopedia of Type Strains, Phase IV (KMG-IV): sequencing the most valuable type-strain genomes for metagenomic binning, comparative biology and taxonomic classification.</title>
        <authorList>
            <person name="Goeker M."/>
        </authorList>
    </citation>
    <scope>NUCLEOTIDE SEQUENCE [LARGE SCALE GENOMIC DNA]</scope>
    <source>
        <strain evidence="1 2">NIO-1023</strain>
    </source>
</reference>
<dbReference type="Proteomes" id="UP001232163">
    <property type="component" value="Unassembled WGS sequence"/>
</dbReference>
<accession>A0ABT9MG37</accession>
<name>A0ABT9MG37_9DEIO</name>
<protein>
    <submittedName>
        <fullName evidence="1">Uncharacterized protein</fullName>
    </submittedName>
</protein>
<dbReference type="RefSeq" id="WP_307467756.1">
    <property type="nucleotide sequence ID" value="NZ_JAURUR010000012.1"/>
</dbReference>
<evidence type="ECO:0000313" key="1">
    <source>
        <dbReference type="EMBL" id="MDP9765560.1"/>
    </source>
</evidence>
<evidence type="ECO:0000313" key="2">
    <source>
        <dbReference type="Proteomes" id="UP001232163"/>
    </source>
</evidence>
<organism evidence="1 2">
    <name type="scientific">Deinococcus enclensis</name>
    <dbReference type="NCBI Taxonomy" id="1049582"/>
    <lineage>
        <taxon>Bacteria</taxon>
        <taxon>Thermotogati</taxon>
        <taxon>Deinococcota</taxon>
        <taxon>Deinococci</taxon>
        <taxon>Deinococcales</taxon>
        <taxon>Deinococcaceae</taxon>
        <taxon>Deinococcus</taxon>
    </lineage>
</organism>
<gene>
    <name evidence="1" type="ORF">QO006_003011</name>
</gene>
<proteinExistence type="predicted"/>